<dbReference type="AlphaFoldDB" id="A0A8S9IJS0"/>
<gene>
    <name evidence="1" type="ORF">F2Q68_00025140</name>
</gene>
<dbReference type="GO" id="GO:0005789">
    <property type="term" value="C:endoplasmic reticulum membrane"/>
    <property type="evidence" value="ECO:0007669"/>
    <property type="project" value="TreeGrafter"/>
</dbReference>
<accession>A0A8S9IJS0</accession>
<evidence type="ECO:0000313" key="1">
    <source>
        <dbReference type="EMBL" id="KAF2569462.1"/>
    </source>
</evidence>
<dbReference type="GO" id="GO:0000139">
    <property type="term" value="C:Golgi membrane"/>
    <property type="evidence" value="ECO:0007669"/>
    <property type="project" value="TreeGrafter"/>
</dbReference>
<dbReference type="InterPro" id="IPR045221">
    <property type="entry name" value="Sphingomyelin_synth-like"/>
</dbReference>
<dbReference type="PANTHER" id="PTHR21290:SF25">
    <property type="entry name" value="SPHINGOMYELIN SYNTHASE-RELATED PROTEIN 1"/>
    <property type="match status" value="1"/>
</dbReference>
<dbReference type="PANTHER" id="PTHR21290">
    <property type="entry name" value="SPHINGOMYELIN SYNTHETASE"/>
    <property type="match status" value="1"/>
</dbReference>
<dbReference type="EMBL" id="QGKW02001911">
    <property type="protein sequence ID" value="KAF2569462.1"/>
    <property type="molecule type" value="Genomic_DNA"/>
</dbReference>
<dbReference type="Proteomes" id="UP000712281">
    <property type="component" value="Unassembled WGS sequence"/>
</dbReference>
<name>A0A8S9IJS0_BRACR</name>
<sequence>MLLVRACGAETFVPWTLLERAVVQRQIVLATLPSCLFMLKLNFHSGSSITQVSGLSVWHPKPHGVTPLLLTPPIPSPFRPMVPTCTKREPSRDNCGNPESSYHMIAPFSYAVCNAGFLDSVRLSESSGPWCASARFNNVPSHPHRWAQKYYVPYAKDPSSIRQLLHWDAAYADPGNYIGDYRADWGPMSFLSSFLRPSYSEGSSWFALLKKAGGGCNDLLYSGHMLVAVLTAMAWTEAYGGFSSALIWLLVAHSTQRTEGNFIPLSISPRYSLALQVYTTPAQHLDSTWSSPLNPTSASATTSATTSGQTSYIFNLPLLALCADQAQHSSGSATTFLTWKLSYQMHMSDVSGTKEVHEFTGIFASLRLCAITVDGETDGLGTLEQAVLQWRIPQAHVSVMAL</sequence>
<comment type="caution">
    <text evidence="1">The sequence shown here is derived from an EMBL/GenBank/DDBJ whole genome shotgun (WGS) entry which is preliminary data.</text>
</comment>
<organism evidence="1 2">
    <name type="scientific">Brassica cretica</name>
    <name type="common">Mustard</name>
    <dbReference type="NCBI Taxonomy" id="69181"/>
    <lineage>
        <taxon>Eukaryota</taxon>
        <taxon>Viridiplantae</taxon>
        <taxon>Streptophyta</taxon>
        <taxon>Embryophyta</taxon>
        <taxon>Tracheophyta</taxon>
        <taxon>Spermatophyta</taxon>
        <taxon>Magnoliopsida</taxon>
        <taxon>eudicotyledons</taxon>
        <taxon>Gunneridae</taxon>
        <taxon>Pentapetalae</taxon>
        <taxon>rosids</taxon>
        <taxon>malvids</taxon>
        <taxon>Brassicales</taxon>
        <taxon>Brassicaceae</taxon>
        <taxon>Brassiceae</taxon>
        <taxon>Brassica</taxon>
    </lineage>
</organism>
<proteinExistence type="predicted"/>
<dbReference type="GO" id="GO:0005886">
    <property type="term" value="C:plasma membrane"/>
    <property type="evidence" value="ECO:0007669"/>
    <property type="project" value="TreeGrafter"/>
</dbReference>
<reference evidence="1" key="1">
    <citation type="submission" date="2019-12" db="EMBL/GenBank/DDBJ databases">
        <title>Genome sequencing and annotation of Brassica cretica.</title>
        <authorList>
            <person name="Studholme D.J."/>
            <person name="Sarris P.F."/>
        </authorList>
    </citation>
    <scope>NUCLEOTIDE SEQUENCE</scope>
    <source>
        <strain evidence="1">PFS-001/15</strain>
        <tissue evidence="1">Leaf</tissue>
    </source>
</reference>
<evidence type="ECO:0008006" key="3">
    <source>
        <dbReference type="Google" id="ProtNLM"/>
    </source>
</evidence>
<protein>
    <recommendedName>
        <fullName evidence="3">Sphingomyelin synthase-like domain-containing protein</fullName>
    </recommendedName>
</protein>
<dbReference type="GO" id="GO:0033188">
    <property type="term" value="F:sphingomyelin synthase activity"/>
    <property type="evidence" value="ECO:0007669"/>
    <property type="project" value="TreeGrafter"/>
</dbReference>
<dbReference type="GO" id="GO:0046513">
    <property type="term" value="P:ceramide biosynthetic process"/>
    <property type="evidence" value="ECO:0007669"/>
    <property type="project" value="TreeGrafter"/>
</dbReference>
<evidence type="ECO:0000313" key="2">
    <source>
        <dbReference type="Proteomes" id="UP000712281"/>
    </source>
</evidence>
<dbReference type="GO" id="GO:0047493">
    <property type="term" value="F:ceramide cholinephosphotransferase activity"/>
    <property type="evidence" value="ECO:0007669"/>
    <property type="project" value="TreeGrafter"/>
</dbReference>